<proteinExistence type="predicted"/>
<dbReference type="Proteomes" id="UP000015106">
    <property type="component" value="Chromosome 4"/>
</dbReference>
<dbReference type="AlphaFoldDB" id="A0A8R7Q2D9"/>
<name>A0A8R7Q2D9_TRIUA</name>
<protein>
    <recommendedName>
        <fullName evidence="3">FZ domain-containing protein</fullName>
    </recommendedName>
</protein>
<keyword evidence="2" id="KW-1185">Reference proteome</keyword>
<sequence length="127" mass="14133">MCHDVLVRDSDGQHCAPSELSILQQLEAVVLVPNYNRLMPSGRTFLNFFNNANCAAAAKRLACWISIQRCDEDGDNRLRVCYSACELYNTACGAGLDCSDQTLFSKREEEEKGVPCTGYGEKKSSWI</sequence>
<dbReference type="Gramene" id="TuG1812G0400000568.01.T03">
    <property type="protein sequence ID" value="TuG1812G0400000568.01.T03"/>
    <property type="gene ID" value="TuG1812G0400000568.01"/>
</dbReference>
<evidence type="ECO:0000313" key="2">
    <source>
        <dbReference type="Proteomes" id="UP000015106"/>
    </source>
</evidence>
<accession>A0A8R7Q2D9</accession>
<reference evidence="1" key="2">
    <citation type="submission" date="2018-03" db="EMBL/GenBank/DDBJ databases">
        <title>The Triticum urartu genome reveals the dynamic nature of wheat genome evolution.</title>
        <authorList>
            <person name="Ling H."/>
            <person name="Ma B."/>
            <person name="Shi X."/>
            <person name="Liu H."/>
            <person name="Dong L."/>
            <person name="Sun H."/>
            <person name="Cao Y."/>
            <person name="Gao Q."/>
            <person name="Zheng S."/>
            <person name="Li Y."/>
            <person name="Yu Y."/>
            <person name="Du H."/>
            <person name="Qi M."/>
            <person name="Li Y."/>
            <person name="Yu H."/>
            <person name="Cui Y."/>
            <person name="Wang N."/>
            <person name="Chen C."/>
            <person name="Wu H."/>
            <person name="Zhao Y."/>
            <person name="Zhang J."/>
            <person name="Li Y."/>
            <person name="Zhou W."/>
            <person name="Zhang B."/>
            <person name="Hu W."/>
            <person name="Eijk M."/>
            <person name="Tang J."/>
            <person name="Witsenboer H."/>
            <person name="Zhao S."/>
            <person name="Li Z."/>
            <person name="Zhang A."/>
            <person name="Wang D."/>
            <person name="Liang C."/>
        </authorList>
    </citation>
    <scope>NUCLEOTIDE SEQUENCE [LARGE SCALE GENOMIC DNA]</scope>
    <source>
        <strain evidence="1">cv. G1812</strain>
    </source>
</reference>
<evidence type="ECO:0000313" key="1">
    <source>
        <dbReference type="EnsemblPlants" id="TuG1812G0400000568.01.T03"/>
    </source>
</evidence>
<gene>
    <name evidence="1" type="primary">LOC125550516</name>
</gene>
<reference evidence="1" key="3">
    <citation type="submission" date="2022-06" db="UniProtKB">
        <authorList>
            <consortium name="EnsemblPlants"/>
        </authorList>
    </citation>
    <scope>IDENTIFICATION</scope>
</reference>
<dbReference type="InterPro" id="IPR036790">
    <property type="entry name" value="Frizzled_dom_sf"/>
</dbReference>
<evidence type="ECO:0008006" key="3">
    <source>
        <dbReference type="Google" id="ProtNLM"/>
    </source>
</evidence>
<dbReference type="SUPFAM" id="SSF63501">
    <property type="entry name" value="Frizzled cysteine-rich domain"/>
    <property type="match status" value="1"/>
</dbReference>
<organism evidence="1 2">
    <name type="scientific">Triticum urartu</name>
    <name type="common">Red wild einkorn</name>
    <name type="synonym">Crithodium urartu</name>
    <dbReference type="NCBI Taxonomy" id="4572"/>
    <lineage>
        <taxon>Eukaryota</taxon>
        <taxon>Viridiplantae</taxon>
        <taxon>Streptophyta</taxon>
        <taxon>Embryophyta</taxon>
        <taxon>Tracheophyta</taxon>
        <taxon>Spermatophyta</taxon>
        <taxon>Magnoliopsida</taxon>
        <taxon>Liliopsida</taxon>
        <taxon>Poales</taxon>
        <taxon>Poaceae</taxon>
        <taxon>BOP clade</taxon>
        <taxon>Pooideae</taxon>
        <taxon>Triticodae</taxon>
        <taxon>Triticeae</taxon>
        <taxon>Triticinae</taxon>
        <taxon>Triticum</taxon>
    </lineage>
</organism>
<reference evidence="2" key="1">
    <citation type="journal article" date="2013" name="Nature">
        <title>Draft genome of the wheat A-genome progenitor Triticum urartu.</title>
        <authorList>
            <person name="Ling H.Q."/>
            <person name="Zhao S."/>
            <person name="Liu D."/>
            <person name="Wang J."/>
            <person name="Sun H."/>
            <person name="Zhang C."/>
            <person name="Fan H."/>
            <person name="Li D."/>
            <person name="Dong L."/>
            <person name="Tao Y."/>
            <person name="Gao C."/>
            <person name="Wu H."/>
            <person name="Li Y."/>
            <person name="Cui Y."/>
            <person name="Guo X."/>
            <person name="Zheng S."/>
            <person name="Wang B."/>
            <person name="Yu K."/>
            <person name="Liang Q."/>
            <person name="Yang W."/>
            <person name="Lou X."/>
            <person name="Chen J."/>
            <person name="Feng M."/>
            <person name="Jian J."/>
            <person name="Zhang X."/>
            <person name="Luo G."/>
            <person name="Jiang Y."/>
            <person name="Liu J."/>
            <person name="Wang Z."/>
            <person name="Sha Y."/>
            <person name="Zhang B."/>
            <person name="Wu H."/>
            <person name="Tang D."/>
            <person name="Shen Q."/>
            <person name="Xue P."/>
            <person name="Zou S."/>
            <person name="Wang X."/>
            <person name="Liu X."/>
            <person name="Wang F."/>
            <person name="Yang Y."/>
            <person name="An X."/>
            <person name="Dong Z."/>
            <person name="Zhang K."/>
            <person name="Zhang X."/>
            <person name="Luo M.C."/>
            <person name="Dvorak J."/>
            <person name="Tong Y."/>
            <person name="Wang J."/>
            <person name="Yang H."/>
            <person name="Li Z."/>
            <person name="Wang D."/>
            <person name="Zhang A."/>
            <person name="Wang J."/>
        </authorList>
    </citation>
    <scope>NUCLEOTIDE SEQUENCE</scope>
    <source>
        <strain evidence="2">cv. G1812</strain>
    </source>
</reference>
<dbReference type="EnsemblPlants" id="TuG1812G0400000568.01.T03">
    <property type="protein sequence ID" value="TuG1812G0400000568.01.T03"/>
    <property type="gene ID" value="TuG1812G0400000568.01"/>
</dbReference>